<proteinExistence type="predicted"/>
<feature type="domain" description="Peptidase M15A C-terminal" evidence="1">
    <location>
        <begin position="18"/>
        <end position="117"/>
    </location>
</feature>
<dbReference type="InterPro" id="IPR013230">
    <property type="entry name" value="Peptidase_M15A_C"/>
</dbReference>
<dbReference type="Gene3D" id="3.30.1380.10">
    <property type="match status" value="1"/>
</dbReference>
<sequence length="136" mass="15453">MKLTDAHLMINKICGKQYFVFSELKCKCGCGFCNVDYDALKMLVKARVILGKPIILNSAYRCERHNAVVGSTTNNHTSGVAFDIRCENGAYRLKLIEALLMTGFERIVVYPDFIHVDNNLNYSKGLWLKIKSKKNE</sequence>
<dbReference type="Pfam" id="PF08291">
    <property type="entry name" value="Peptidase_M15_3"/>
    <property type="match status" value="1"/>
</dbReference>
<reference evidence="2" key="1">
    <citation type="journal article" date="2014" name="Front. Microbiol.">
        <title>High frequency of phylogenetically diverse reductive dehalogenase-homologous genes in deep subseafloor sedimentary metagenomes.</title>
        <authorList>
            <person name="Kawai M."/>
            <person name="Futagami T."/>
            <person name="Toyoda A."/>
            <person name="Takaki Y."/>
            <person name="Nishi S."/>
            <person name="Hori S."/>
            <person name="Arai W."/>
            <person name="Tsubouchi T."/>
            <person name="Morono Y."/>
            <person name="Uchiyama I."/>
            <person name="Ito T."/>
            <person name="Fujiyama A."/>
            <person name="Inagaki F."/>
            <person name="Takami H."/>
        </authorList>
    </citation>
    <scope>NUCLEOTIDE SEQUENCE</scope>
    <source>
        <strain evidence="2">Expedition CK06-06</strain>
    </source>
</reference>
<evidence type="ECO:0000259" key="1">
    <source>
        <dbReference type="Pfam" id="PF08291"/>
    </source>
</evidence>
<accession>X0U777</accession>
<dbReference type="EMBL" id="BARS01027823">
    <property type="protein sequence ID" value="GAG01415.1"/>
    <property type="molecule type" value="Genomic_DNA"/>
</dbReference>
<dbReference type="InterPro" id="IPR009045">
    <property type="entry name" value="Zn_M74/Hedgehog-like"/>
</dbReference>
<dbReference type="AlphaFoldDB" id="X0U777"/>
<protein>
    <recommendedName>
        <fullName evidence="1">Peptidase M15A C-terminal domain-containing protein</fullName>
    </recommendedName>
</protein>
<evidence type="ECO:0000313" key="2">
    <source>
        <dbReference type="EMBL" id="GAG01415.1"/>
    </source>
</evidence>
<organism evidence="2">
    <name type="scientific">marine sediment metagenome</name>
    <dbReference type="NCBI Taxonomy" id="412755"/>
    <lineage>
        <taxon>unclassified sequences</taxon>
        <taxon>metagenomes</taxon>
        <taxon>ecological metagenomes</taxon>
    </lineage>
</organism>
<name>X0U777_9ZZZZ</name>
<comment type="caution">
    <text evidence="2">The sequence shown here is derived from an EMBL/GenBank/DDBJ whole genome shotgun (WGS) entry which is preliminary data.</text>
</comment>
<gene>
    <name evidence="2" type="ORF">S01H1_43663</name>
</gene>
<dbReference type="SUPFAM" id="SSF55166">
    <property type="entry name" value="Hedgehog/DD-peptidase"/>
    <property type="match status" value="1"/>
</dbReference>